<proteinExistence type="predicted"/>
<dbReference type="AlphaFoldDB" id="X1J9R3"/>
<name>X1J9R3_9ZZZZ</name>
<reference evidence="2" key="1">
    <citation type="journal article" date="2014" name="Front. Microbiol.">
        <title>High frequency of phylogenetically diverse reductive dehalogenase-homologous genes in deep subseafloor sedimentary metagenomes.</title>
        <authorList>
            <person name="Kawai M."/>
            <person name="Futagami T."/>
            <person name="Toyoda A."/>
            <person name="Takaki Y."/>
            <person name="Nishi S."/>
            <person name="Hori S."/>
            <person name="Arai W."/>
            <person name="Tsubouchi T."/>
            <person name="Morono Y."/>
            <person name="Uchiyama I."/>
            <person name="Ito T."/>
            <person name="Fujiyama A."/>
            <person name="Inagaki F."/>
            <person name="Takami H."/>
        </authorList>
    </citation>
    <scope>NUCLEOTIDE SEQUENCE</scope>
    <source>
        <strain evidence="2">Expedition CK06-06</strain>
    </source>
</reference>
<sequence length="42" mass="4940">MPKTRSQQTSNNQNHHAELLKQLWEAAVNLRGSIDTPDYKRY</sequence>
<feature type="non-terminal residue" evidence="2">
    <location>
        <position position="42"/>
    </location>
</feature>
<dbReference type="InterPro" id="IPR038333">
    <property type="entry name" value="T1MK-like_N_sf"/>
</dbReference>
<dbReference type="EMBL" id="BARU01028080">
    <property type="protein sequence ID" value="GAH66478.1"/>
    <property type="molecule type" value="Genomic_DNA"/>
</dbReference>
<accession>X1J9R3</accession>
<evidence type="ECO:0000256" key="1">
    <source>
        <dbReference type="ARBA" id="ARBA00022747"/>
    </source>
</evidence>
<keyword evidence="1" id="KW-0680">Restriction system</keyword>
<gene>
    <name evidence="2" type="ORF">S03H2_44868</name>
</gene>
<dbReference type="GO" id="GO:0009307">
    <property type="term" value="P:DNA restriction-modification system"/>
    <property type="evidence" value="ECO:0007669"/>
    <property type="project" value="UniProtKB-KW"/>
</dbReference>
<dbReference type="Gene3D" id="1.20.1260.30">
    <property type="match status" value="1"/>
</dbReference>
<organism evidence="2">
    <name type="scientific">marine sediment metagenome</name>
    <dbReference type="NCBI Taxonomy" id="412755"/>
    <lineage>
        <taxon>unclassified sequences</taxon>
        <taxon>metagenomes</taxon>
        <taxon>ecological metagenomes</taxon>
    </lineage>
</organism>
<evidence type="ECO:0000313" key="2">
    <source>
        <dbReference type="EMBL" id="GAH66478.1"/>
    </source>
</evidence>
<protein>
    <submittedName>
        <fullName evidence="2">Uncharacterized protein</fullName>
    </submittedName>
</protein>
<comment type="caution">
    <text evidence="2">The sequence shown here is derived from an EMBL/GenBank/DDBJ whole genome shotgun (WGS) entry which is preliminary data.</text>
</comment>